<feature type="domain" description="Cyclic nucleotide-binding" evidence="4">
    <location>
        <begin position="34"/>
        <end position="107"/>
    </location>
</feature>
<dbReference type="AlphaFoldDB" id="A0A0F9UQ06"/>
<dbReference type="InterPro" id="IPR036390">
    <property type="entry name" value="WH_DNA-bd_sf"/>
</dbReference>
<dbReference type="PROSITE" id="PS50042">
    <property type="entry name" value="CNMP_BINDING_3"/>
    <property type="match status" value="1"/>
</dbReference>
<evidence type="ECO:0000256" key="2">
    <source>
        <dbReference type="ARBA" id="ARBA00023125"/>
    </source>
</evidence>
<organism evidence="6">
    <name type="scientific">marine sediment metagenome</name>
    <dbReference type="NCBI Taxonomy" id="412755"/>
    <lineage>
        <taxon>unclassified sequences</taxon>
        <taxon>metagenomes</taxon>
        <taxon>ecological metagenomes</taxon>
    </lineage>
</organism>
<keyword evidence="1" id="KW-0805">Transcription regulation</keyword>
<dbReference type="Gene3D" id="2.60.120.10">
    <property type="entry name" value="Jelly Rolls"/>
    <property type="match status" value="1"/>
</dbReference>
<name>A0A0F9UQ06_9ZZZZ</name>
<evidence type="ECO:0000256" key="1">
    <source>
        <dbReference type="ARBA" id="ARBA00023015"/>
    </source>
</evidence>
<reference evidence="6" key="1">
    <citation type="journal article" date="2015" name="Nature">
        <title>Complex archaea that bridge the gap between prokaryotes and eukaryotes.</title>
        <authorList>
            <person name="Spang A."/>
            <person name="Saw J.H."/>
            <person name="Jorgensen S.L."/>
            <person name="Zaremba-Niedzwiedzka K."/>
            <person name="Martijn J."/>
            <person name="Lind A.E."/>
            <person name="van Eijk R."/>
            <person name="Schleper C."/>
            <person name="Guy L."/>
            <person name="Ettema T.J."/>
        </authorList>
    </citation>
    <scope>NUCLEOTIDE SEQUENCE</scope>
</reference>
<evidence type="ECO:0000256" key="3">
    <source>
        <dbReference type="ARBA" id="ARBA00023163"/>
    </source>
</evidence>
<protein>
    <recommendedName>
        <fullName evidence="7">Cyclic nucleotide-binding domain-containing protein</fullName>
    </recommendedName>
</protein>
<dbReference type="SUPFAM" id="SSF51206">
    <property type="entry name" value="cAMP-binding domain-like"/>
    <property type="match status" value="1"/>
</dbReference>
<evidence type="ECO:0000259" key="5">
    <source>
        <dbReference type="PROSITE" id="PS51063"/>
    </source>
</evidence>
<comment type="caution">
    <text evidence="6">The sequence shown here is derived from an EMBL/GenBank/DDBJ whole genome shotgun (WGS) entry which is preliminary data.</text>
</comment>
<dbReference type="PROSITE" id="PS51063">
    <property type="entry name" value="HTH_CRP_2"/>
    <property type="match status" value="1"/>
</dbReference>
<dbReference type="InterPro" id="IPR036388">
    <property type="entry name" value="WH-like_DNA-bd_sf"/>
</dbReference>
<feature type="domain" description="HTH crp-type" evidence="5">
    <location>
        <begin position="140"/>
        <end position="212"/>
    </location>
</feature>
<evidence type="ECO:0000313" key="6">
    <source>
        <dbReference type="EMBL" id="KKN89587.1"/>
    </source>
</evidence>
<keyword evidence="2" id="KW-0238">DNA-binding</keyword>
<evidence type="ECO:0000259" key="4">
    <source>
        <dbReference type="PROSITE" id="PS50042"/>
    </source>
</evidence>
<dbReference type="GO" id="GO:0006355">
    <property type="term" value="P:regulation of DNA-templated transcription"/>
    <property type="evidence" value="ECO:0007669"/>
    <property type="project" value="InterPro"/>
</dbReference>
<keyword evidence="3" id="KW-0804">Transcription</keyword>
<dbReference type="InterPro" id="IPR000595">
    <property type="entry name" value="cNMP-bd_dom"/>
</dbReference>
<dbReference type="InterPro" id="IPR012318">
    <property type="entry name" value="HTH_CRP"/>
</dbReference>
<dbReference type="InterPro" id="IPR014710">
    <property type="entry name" value="RmlC-like_jellyroll"/>
</dbReference>
<sequence length="241" mass="26495">MIPVKQHSNLEALFHSLGLTKSFDRNAFIDPILDMNTTLYMITDGAVRVLLNSNQGDGVVHLGYLLPGDIIGEIGLFDLPKNELSNLSYQARGVVRLKGVSHREIRQSALANPSLMDDVAGAVNRQFDMTIKRLSQLVFLDLDNRILECLKSVSLLPDAMTHPEGMQVSLTRIELAQMAHCSRESAGRSLKRLAQAGFISVKGQKIVLRGIRYGITHLPTATHKRPIAPCTHNTASPASHI</sequence>
<dbReference type="Pfam" id="PF13545">
    <property type="entry name" value="HTH_Crp_2"/>
    <property type="match status" value="1"/>
</dbReference>
<evidence type="ECO:0008006" key="7">
    <source>
        <dbReference type="Google" id="ProtNLM"/>
    </source>
</evidence>
<dbReference type="SUPFAM" id="SSF46785">
    <property type="entry name" value="Winged helix' DNA-binding domain"/>
    <property type="match status" value="1"/>
</dbReference>
<dbReference type="Gene3D" id="1.10.10.10">
    <property type="entry name" value="Winged helix-like DNA-binding domain superfamily/Winged helix DNA-binding domain"/>
    <property type="match status" value="1"/>
</dbReference>
<gene>
    <name evidence="6" type="ORF">LCGC14_0237190</name>
</gene>
<dbReference type="SMART" id="SM00419">
    <property type="entry name" value="HTH_CRP"/>
    <property type="match status" value="1"/>
</dbReference>
<dbReference type="CDD" id="cd00038">
    <property type="entry name" value="CAP_ED"/>
    <property type="match status" value="1"/>
</dbReference>
<proteinExistence type="predicted"/>
<dbReference type="EMBL" id="LAZR01000117">
    <property type="protein sequence ID" value="KKN89587.1"/>
    <property type="molecule type" value="Genomic_DNA"/>
</dbReference>
<dbReference type="InterPro" id="IPR018490">
    <property type="entry name" value="cNMP-bd_dom_sf"/>
</dbReference>
<dbReference type="GO" id="GO:0003677">
    <property type="term" value="F:DNA binding"/>
    <property type="evidence" value="ECO:0007669"/>
    <property type="project" value="UniProtKB-KW"/>
</dbReference>
<accession>A0A0F9UQ06</accession>